<evidence type="ECO:0000256" key="1">
    <source>
        <dbReference type="SAM" id="MobiDB-lite"/>
    </source>
</evidence>
<reference evidence="2 3" key="1">
    <citation type="submission" date="2021-01" db="EMBL/GenBank/DDBJ databases">
        <title>Whole genome shotgun sequence of Asanoa iriomotensis NBRC 100142.</title>
        <authorList>
            <person name="Komaki H."/>
            <person name="Tamura T."/>
        </authorList>
    </citation>
    <scope>NUCLEOTIDE SEQUENCE [LARGE SCALE GENOMIC DNA]</scope>
    <source>
        <strain evidence="2 3">NBRC 100142</strain>
    </source>
</reference>
<dbReference type="Proteomes" id="UP000624325">
    <property type="component" value="Unassembled WGS sequence"/>
</dbReference>
<feature type="region of interest" description="Disordered" evidence="1">
    <location>
        <begin position="154"/>
        <end position="215"/>
    </location>
</feature>
<proteinExistence type="predicted"/>
<organism evidence="2 3">
    <name type="scientific">Asanoa iriomotensis</name>
    <dbReference type="NCBI Taxonomy" id="234613"/>
    <lineage>
        <taxon>Bacteria</taxon>
        <taxon>Bacillati</taxon>
        <taxon>Actinomycetota</taxon>
        <taxon>Actinomycetes</taxon>
        <taxon>Micromonosporales</taxon>
        <taxon>Micromonosporaceae</taxon>
        <taxon>Asanoa</taxon>
    </lineage>
</organism>
<comment type="caution">
    <text evidence="2">The sequence shown here is derived from an EMBL/GenBank/DDBJ whole genome shotgun (WGS) entry which is preliminary data.</text>
</comment>
<accession>A0ABQ4CAA3</accession>
<evidence type="ECO:0000313" key="2">
    <source>
        <dbReference type="EMBL" id="GIF59705.1"/>
    </source>
</evidence>
<feature type="compositionally biased region" description="Basic and acidic residues" evidence="1">
    <location>
        <begin position="163"/>
        <end position="177"/>
    </location>
</feature>
<protein>
    <submittedName>
        <fullName evidence="2">Uncharacterized protein</fullName>
    </submittedName>
</protein>
<name>A0ABQ4CAA3_9ACTN</name>
<gene>
    <name evidence="2" type="ORF">Air01nite_58000</name>
</gene>
<evidence type="ECO:0000313" key="3">
    <source>
        <dbReference type="Proteomes" id="UP000624325"/>
    </source>
</evidence>
<keyword evidence="3" id="KW-1185">Reference proteome</keyword>
<feature type="region of interest" description="Disordered" evidence="1">
    <location>
        <begin position="294"/>
        <end position="321"/>
    </location>
</feature>
<sequence>MRRTCSARVSALGSGGCGATDMAATRASGVTPAARDSAAPGVGRPALGYELNLRRRDGGVHAEQRQHRVARAGDRMVQSDRLRSGVATHIGQVGFFPGHPGKTAHEPGTEPAAGARQQVRVGLGVWRGRHVQVAVPPYRREGGRVRGIVRGEEPRARAVAQPQHRDEEMGRPGERDLAGAGLGQRVADPGPHRRRPSRTVGPGHDVGCPDHRERPRLPADLPLHLAQRRRHLGVRRGVRAVLTGDVAQRRVPAQPDLPQARALLLVDEQGWRPDLRQHVDGPDHADAAADRRRVGAEQRVVHPGADTDPSSIAHRRLRTTR</sequence>
<dbReference type="EMBL" id="BONC01000052">
    <property type="protein sequence ID" value="GIF59705.1"/>
    <property type="molecule type" value="Genomic_DNA"/>
</dbReference>